<evidence type="ECO:0000256" key="1">
    <source>
        <dbReference type="SAM" id="Phobius"/>
    </source>
</evidence>
<proteinExistence type="predicted"/>
<reference evidence="3" key="1">
    <citation type="submission" date="2025-08" db="UniProtKB">
        <authorList>
            <consortium name="RefSeq"/>
        </authorList>
    </citation>
    <scope>IDENTIFICATION</scope>
</reference>
<organism evidence="2 3">
    <name type="scientific">Diaphorina citri</name>
    <name type="common">Asian citrus psyllid</name>
    <dbReference type="NCBI Taxonomy" id="121845"/>
    <lineage>
        <taxon>Eukaryota</taxon>
        <taxon>Metazoa</taxon>
        <taxon>Ecdysozoa</taxon>
        <taxon>Arthropoda</taxon>
        <taxon>Hexapoda</taxon>
        <taxon>Insecta</taxon>
        <taxon>Pterygota</taxon>
        <taxon>Neoptera</taxon>
        <taxon>Paraneoptera</taxon>
        <taxon>Hemiptera</taxon>
        <taxon>Sternorrhyncha</taxon>
        <taxon>Psylloidea</taxon>
        <taxon>Psyllidae</taxon>
        <taxon>Diaphorininae</taxon>
        <taxon>Diaphorina</taxon>
    </lineage>
</organism>
<evidence type="ECO:0000313" key="3">
    <source>
        <dbReference type="RefSeq" id="XP_026678679.1"/>
    </source>
</evidence>
<name>A0A3Q0IQV1_DIACI</name>
<keyword evidence="2" id="KW-1185">Reference proteome</keyword>
<keyword evidence="1" id="KW-0472">Membrane</keyword>
<accession>A0A3Q0IQV1</accession>
<evidence type="ECO:0000313" key="2">
    <source>
        <dbReference type="Proteomes" id="UP000079169"/>
    </source>
</evidence>
<dbReference type="AlphaFoldDB" id="A0A3Q0IQV1"/>
<dbReference type="Proteomes" id="UP000079169">
    <property type="component" value="Unplaced"/>
</dbReference>
<protein>
    <submittedName>
        <fullName evidence="3">Uncharacterized protein LOC113467001</fullName>
    </submittedName>
</protein>
<sequence length="224" mass="25487">MDILNGKLEDVLDRCRKNCYSSDQLKIIFSPLSTYLDHHTGCSKGPPLLYVLLTSILLCLGSAGLVMFWHEHLSGWGAFYYNAIAYGVISKDTLVRHFGHGCFLPNPYYERPAPFWPAPEDCHLCEATESVDTVNNVTFENVKVNYLDRGRPLIVTCAMDGWDSTRRSVDVEDVAELYLSAELSVTPPCYLDTNLNLRHALDMKEFVKIQRLISTSQLDKWFIQ</sequence>
<keyword evidence="1" id="KW-0812">Transmembrane</keyword>
<feature type="non-terminal residue" evidence="3">
    <location>
        <position position="224"/>
    </location>
</feature>
<dbReference type="KEGG" id="dci:113467001"/>
<gene>
    <name evidence="3" type="primary">LOC113467001</name>
</gene>
<dbReference type="RefSeq" id="XP_026678679.1">
    <property type="nucleotide sequence ID" value="XM_026822878.1"/>
</dbReference>
<dbReference type="STRING" id="121845.A0A3Q0IQV1"/>
<feature type="transmembrane region" description="Helical" evidence="1">
    <location>
        <begin position="48"/>
        <end position="69"/>
    </location>
</feature>
<keyword evidence="1" id="KW-1133">Transmembrane helix</keyword>
<dbReference type="GeneID" id="113467001"/>
<dbReference type="PaxDb" id="121845-A0A3Q0IQV1"/>